<reference evidence="1 2" key="1">
    <citation type="journal article" date="2016" name="Mol. Biol. Evol.">
        <title>Comparative Genomics of Early-Diverging Mushroom-Forming Fungi Provides Insights into the Origins of Lignocellulose Decay Capabilities.</title>
        <authorList>
            <person name="Nagy L.G."/>
            <person name="Riley R."/>
            <person name="Tritt A."/>
            <person name="Adam C."/>
            <person name="Daum C."/>
            <person name="Floudas D."/>
            <person name="Sun H."/>
            <person name="Yadav J.S."/>
            <person name="Pangilinan J."/>
            <person name="Larsson K.H."/>
            <person name="Matsuura K."/>
            <person name="Barry K."/>
            <person name="Labutti K."/>
            <person name="Kuo R."/>
            <person name="Ohm R.A."/>
            <person name="Bhattacharya S.S."/>
            <person name="Shirouzu T."/>
            <person name="Yoshinaga Y."/>
            <person name="Martin F.M."/>
            <person name="Grigoriev I.V."/>
            <person name="Hibbett D.S."/>
        </authorList>
    </citation>
    <scope>NUCLEOTIDE SEQUENCE [LARGE SCALE GENOMIC DNA]</scope>
    <source>
        <strain evidence="1 2">93-53</strain>
    </source>
</reference>
<dbReference type="EMBL" id="KV427640">
    <property type="protein sequence ID" value="KZT04006.1"/>
    <property type="molecule type" value="Genomic_DNA"/>
</dbReference>
<evidence type="ECO:0000313" key="2">
    <source>
        <dbReference type="Proteomes" id="UP000076871"/>
    </source>
</evidence>
<dbReference type="RefSeq" id="XP_040761746.1">
    <property type="nucleotide sequence ID" value="XM_040914574.1"/>
</dbReference>
<dbReference type="GeneID" id="63831601"/>
<dbReference type="InParanoid" id="A0A165D271"/>
<sequence length="518" mass="58601">MGQTVPALMDPEYMHRYAGPPFNDKDADVVLRSSDNVDFYVYGQFLKYMSPLFSSLFDQTTSPPPPWGRPEHWCLPEHSTTLDPLLRLCYPQESVQLVDCMVTLELLKVSEKYQLRRMVLNLKKRLRELIRAEANPLRGFVAACGANLEEEAAWAAQAWSTAPTAPNQGIVAWIPEMSQLTGGQYYRLLEFRTHFRRTGRALDKSIIVRAADVVKEETPDIDMHTNRAAHPFALPTETTDLVLRSCDGEMFFVNKTVVTIAAPKMADMFDQPDLPLHQDYPIVSLPEKAQVVRCLLEAVWPTVSACTLDAEDPWNVALMLNYADKWGMIKASTEITHVWQMAVDSLDAFECYLAATRRGGWGEEADTCMRYASAIRHTDRHSLQLEIVSASVYHRFLLYRWRMRLAVFEELKKELPGDIGDEQVARQLLYWADNDNDFAGTPDVIPGAVSGLCLLISRKCDASSALRRIERIWTQLLTRIALFAAHITEGRARNVDQIEAAIKTAFKQIDPGCPDDDG</sequence>
<dbReference type="Gene3D" id="3.30.710.10">
    <property type="entry name" value="Potassium Channel Kv1.1, Chain A"/>
    <property type="match status" value="1"/>
</dbReference>
<protein>
    <recommendedName>
        <fullName evidence="3">BTB domain-containing protein</fullName>
    </recommendedName>
</protein>
<keyword evidence="2" id="KW-1185">Reference proteome</keyword>
<gene>
    <name evidence="1" type="ORF">LAESUDRAFT_814393</name>
</gene>
<dbReference type="Proteomes" id="UP000076871">
    <property type="component" value="Unassembled WGS sequence"/>
</dbReference>
<dbReference type="InterPro" id="IPR011333">
    <property type="entry name" value="SKP1/BTB/POZ_sf"/>
</dbReference>
<evidence type="ECO:0008006" key="3">
    <source>
        <dbReference type="Google" id="ProtNLM"/>
    </source>
</evidence>
<dbReference type="OrthoDB" id="3164835at2759"/>
<name>A0A165D271_9APHY</name>
<accession>A0A165D271</accession>
<evidence type="ECO:0000313" key="1">
    <source>
        <dbReference type="EMBL" id="KZT04006.1"/>
    </source>
</evidence>
<dbReference type="AlphaFoldDB" id="A0A165D271"/>
<organism evidence="1 2">
    <name type="scientific">Laetiporus sulphureus 93-53</name>
    <dbReference type="NCBI Taxonomy" id="1314785"/>
    <lineage>
        <taxon>Eukaryota</taxon>
        <taxon>Fungi</taxon>
        <taxon>Dikarya</taxon>
        <taxon>Basidiomycota</taxon>
        <taxon>Agaricomycotina</taxon>
        <taxon>Agaricomycetes</taxon>
        <taxon>Polyporales</taxon>
        <taxon>Laetiporus</taxon>
    </lineage>
</organism>
<dbReference type="STRING" id="1314785.A0A165D271"/>
<proteinExistence type="predicted"/>